<accession>A0ABR0Z0V3</accession>
<dbReference type="SUPFAM" id="SSF49842">
    <property type="entry name" value="TNF-like"/>
    <property type="match status" value="1"/>
</dbReference>
<dbReference type="PANTHER" id="PTHR15427">
    <property type="entry name" value="EMILIN ELASTIN MICROFIBRIL INTERFACE-LOCATED PROTEIN ELASTIN MICROFIBRIL INTERFACER"/>
    <property type="match status" value="1"/>
</dbReference>
<feature type="compositionally biased region" description="Low complexity" evidence="6">
    <location>
        <begin position="274"/>
        <end position="283"/>
    </location>
</feature>
<dbReference type="PANTHER" id="PTHR15427:SF52">
    <property type="entry name" value="C1Q DOMAIN-CONTAINING PROTEIN"/>
    <property type="match status" value="1"/>
</dbReference>
<keyword evidence="2" id="KW-0964">Secreted</keyword>
<sequence length="478" mass="49946">MSYGSVLLCLGLLSVLDGAVSTPIRPQPPHFPHPPPPPPPPPPHLSLGMNFTKLDSRSFQGMPPQGPEPDYSYCEVLMEAPVPPPIDSVPWFCFCTHCKGTAGPKGDQGDMGLPGPPGSPGRRGFIGFRGSRGFIGRQGLKGQEGETGEKGDQGRSGWRGAKGDMGLKGDKGDQGTDGLPGWRGPQGMPGQCPAMCKGEGKLGEPGLAGPSGDKGESGIAGPPGMPGQKGDLGEMGPRGEPGLNGMKGDQGEQGVCECTDGEKGAQGEGGPLGPQGLMGEPGPKGSEGLHGHMGEKGDMGDRGIPGPCSPTVQSAFSASLRDNYPRPNLPVPFTEVSYDLQGHYNPQSGIYMAPVNGTYVFSYHLCTFSKVLTVGLFQDYKPVVKSTQLNDLGQASQMVVLHLSAGERLWLQVKDSNTNGMYTSTESISTFSGFLLYPDACDASLSRTFPLNSDYADYSWGDDDSVSEPTPGSSTSSP</sequence>
<evidence type="ECO:0000256" key="3">
    <source>
        <dbReference type="ARBA" id="ARBA00022530"/>
    </source>
</evidence>
<evidence type="ECO:0000259" key="8">
    <source>
        <dbReference type="PROSITE" id="PS50871"/>
    </source>
</evidence>
<comment type="caution">
    <text evidence="9">The sequence shown here is derived from an EMBL/GenBank/DDBJ whole genome shotgun (WGS) entry which is preliminary data.</text>
</comment>
<evidence type="ECO:0000256" key="1">
    <source>
        <dbReference type="ARBA" id="ARBA00004498"/>
    </source>
</evidence>
<feature type="compositionally biased region" description="Basic and acidic residues" evidence="6">
    <location>
        <begin position="161"/>
        <end position="174"/>
    </location>
</feature>
<dbReference type="InterPro" id="IPR008983">
    <property type="entry name" value="Tumour_necrosis_fac-like_dom"/>
</dbReference>
<dbReference type="Pfam" id="PF00386">
    <property type="entry name" value="C1q"/>
    <property type="match status" value="1"/>
</dbReference>
<gene>
    <name evidence="9" type="ORF">HHUSO_G20797</name>
</gene>
<reference evidence="9 10" key="1">
    <citation type="submission" date="2021-05" db="EMBL/GenBank/DDBJ databases">
        <authorList>
            <person name="Zahm M."/>
            <person name="Klopp C."/>
            <person name="Cabau C."/>
            <person name="Kuhl H."/>
            <person name="Suciu R."/>
            <person name="Ciorpac M."/>
            <person name="Holostenco D."/>
            <person name="Gessner J."/>
            <person name="Wuertz S."/>
            <person name="Hohne C."/>
            <person name="Stock M."/>
            <person name="Gislard M."/>
            <person name="Lluch J."/>
            <person name="Milhes M."/>
            <person name="Lampietro C."/>
            <person name="Lopez Roques C."/>
            <person name="Donnadieu C."/>
            <person name="Du K."/>
            <person name="Schartl M."/>
            <person name="Guiguen Y."/>
        </authorList>
    </citation>
    <scope>NUCLEOTIDE SEQUENCE [LARGE SCALE GENOMIC DNA]</scope>
    <source>
        <strain evidence="9">Hh-F2</strain>
        <tissue evidence="9">Blood</tissue>
    </source>
</reference>
<feature type="region of interest" description="Disordered" evidence="6">
    <location>
        <begin position="24"/>
        <end position="49"/>
    </location>
</feature>
<feature type="region of interest" description="Disordered" evidence="6">
    <location>
        <begin position="197"/>
        <end position="307"/>
    </location>
</feature>
<dbReference type="InterPro" id="IPR001073">
    <property type="entry name" value="C1q_dom"/>
</dbReference>
<dbReference type="PROSITE" id="PS50871">
    <property type="entry name" value="C1Q"/>
    <property type="match status" value="1"/>
</dbReference>
<feature type="compositionally biased region" description="Basic and acidic residues" evidence="6">
    <location>
        <begin position="287"/>
        <end position="301"/>
    </location>
</feature>
<evidence type="ECO:0000256" key="5">
    <source>
        <dbReference type="ARBA" id="ARBA00023119"/>
    </source>
</evidence>
<keyword evidence="5" id="KW-0176">Collagen</keyword>
<dbReference type="PRINTS" id="PR00007">
    <property type="entry name" value="COMPLEMNTC1Q"/>
</dbReference>
<feature type="chain" id="PRO_5046970983" evidence="7">
    <location>
        <begin position="22"/>
        <end position="478"/>
    </location>
</feature>
<dbReference type="EMBL" id="JAHFZB010000019">
    <property type="protein sequence ID" value="KAK6478473.1"/>
    <property type="molecule type" value="Genomic_DNA"/>
</dbReference>
<dbReference type="Proteomes" id="UP001369086">
    <property type="component" value="Unassembled WGS sequence"/>
</dbReference>
<dbReference type="InterPro" id="IPR050392">
    <property type="entry name" value="Collagen/C1q_domain"/>
</dbReference>
<feature type="compositionally biased region" description="Pro residues" evidence="6">
    <location>
        <begin position="25"/>
        <end position="44"/>
    </location>
</feature>
<dbReference type="InterPro" id="IPR008160">
    <property type="entry name" value="Collagen"/>
</dbReference>
<feature type="region of interest" description="Disordered" evidence="6">
    <location>
        <begin position="136"/>
        <end position="184"/>
    </location>
</feature>
<dbReference type="SMART" id="SM00110">
    <property type="entry name" value="C1Q"/>
    <property type="match status" value="1"/>
</dbReference>
<feature type="signal peptide" evidence="7">
    <location>
        <begin position="1"/>
        <end position="21"/>
    </location>
</feature>
<evidence type="ECO:0000256" key="6">
    <source>
        <dbReference type="SAM" id="MobiDB-lite"/>
    </source>
</evidence>
<comment type="subcellular location">
    <subcellularLocation>
        <location evidence="1">Secreted</location>
        <location evidence="1">Extracellular space</location>
        <location evidence="1">Extracellular matrix</location>
    </subcellularLocation>
</comment>
<evidence type="ECO:0000256" key="7">
    <source>
        <dbReference type="SAM" id="SignalP"/>
    </source>
</evidence>
<feature type="domain" description="C1q" evidence="8">
    <location>
        <begin position="309"/>
        <end position="442"/>
    </location>
</feature>
<evidence type="ECO:0000313" key="9">
    <source>
        <dbReference type="EMBL" id="KAK6478473.1"/>
    </source>
</evidence>
<keyword evidence="10" id="KW-1185">Reference proteome</keyword>
<evidence type="ECO:0000313" key="10">
    <source>
        <dbReference type="Proteomes" id="UP001369086"/>
    </source>
</evidence>
<proteinExistence type="predicted"/>
<keyword evidence="3" id="KW-0272">Extracellular matrix</keyword>
<name>A0ABR0Z0V3_HUSHU</name>
<organism evidence="9 10">
    <name type="scientific">Huso huso</name>
    <name type="common">Beluga</name>
    <name type="synonym">Acipenser huso</name>
    <dbReference type="NCBI Taxonomy" id="61971"/>
    <lineage>
        <taxon>Eukaryota</taxon>
        <taxon>Metazoa</taxon>
        <taxon>Chordata</taxon>
        <taxon>Craniata</taxon>
        <taxon>Vertebrata</taxon>
        <taxon>Euteleostomi</taxon>
        <taxon>Actinopterygii</taxon>
        <taxon>Chondrostei</taxon>
        <taxon>Acipenseriformes</taxon>
        <taxon>Acipenseridae</taxon>
        <taxon>Huso</taxon>
    </lineage>
</organism>
<feature type="compositionally biased region" description="Basic and acidic residues" evidence="6">
    <location>
        <begin position="143"/>
        <end position="153"/>
    </location>
</feature>
<dbReference type="Gene3D" id="2.60.120.40">
    <property type="match status" value="1"/>
</dbReference>
<protein>
    <submittedName>
        <fullName evidence="9">Inner ear-specific collagen-like</fullName>
    </submittedName>
</protein>
<dbReference type="Pfam" id="PF01391">
    <property type="entry name" value="Collagen"/>
    <property type="match status" value="3"/>
</dbReference>
<evidence type="ECO:0000256" key="4">
    <source>
        <dbReference type="ARBA" id="ARBA00022729"/>
    </source>
</evidence>
<evidence type="ECO:0000256" key="2">
    <source>
        <dbReference type="ARBA" id="ARBA00022525"/>
    </source>
</evidence>
<keyword evidence="4 7" id="KW-0732">Signal</keyword>